<dbReference type="Gene3D" id="1.10.150.120">
    <property type="entry name" value="[2Fe-2S]-binding domain"/>
    <property type="match status" value="1"/>
</dbReference>
<dbReference type="EMBL" id="JBEYBF010000002">
    <property type="protein sequence ID" value="MEU1951210.1"/>
    <property type="molecule type" value="Genomic_DNA"/>
</dbReference>
<sequence>MCDPDAETRPAGAEVPPSALDTSIEFSLNGEKHNCRIDSSAVLLDVLRDDFGCRGVRRSCERGVCGACTVLVDDVPVASCSTFAFAVDGAAVETVEGLAAPDGTLSPQQRAFAECGGYQCGFCTSGMLMLTTGLLRREPRPDRGTIREWISSNTCRCTGYEMIMESVERAAELTAAQDGDRE</sequence>
<dbReference type="InterPro" id="IPR002888">
    <property type="entry name" value="2Fe-2S-bd"/>
</dbReference>
<keyword evidence="4" id="KW-0408">Iron</keyword>
<comment type="caution">
    <text evidence="7">The sequence shown here is derived from an EMBL/GenBank/DDBJ whole genome shotgun (WGS) entry which is preliminary data.</text>
</comment>
<keyword evidence="5" id="KW-0411">Iron-sulfur</keyword>
<evidence type="ECO:0000259" key="6">
    <source>
        <dbReference type="PROSITE" id="PS51085"/>
    </source>
</evidence>
<dbReference type="InterPro" id="IPR012675">
    <property type="entry name" value="Beta-grasp_dom_sf"/>
</dbReference>
<accession>A0ABV2WJZ7</accession>
<dbReference type="PROSITE" id="PS00197">
    <property type="entry name" value="2FE2S_FER_1"/>
    <property type="match status" value="1"/>
</dbReference>
<evidence type="ECO:0000313" key="8">
    <source>
        <dbReference type="Proteomes" id="UP001550628"/>
    </source>
</evidence>
<dbReference type="Proteomes" id="UP001550628">
    <property type="component" value="Unassembled WGS sequence"/>
</dbReference>
<dbReference type="PANTHER" id="PTHR44379:SF8">
    <property type="entry name" value="XANTHINE DEHYDROGENASE IRON-SULFUR-BINDING SUBUNIT XDHC-RELATED"/>
    <property type="match status" value="1"/>
</dbReference>
<evidence type="ECO:0000256" key="1">
    <source>
        <dbReference type="ARBA" id="ARBA00022714"/>
    </source>
</evidence>
<keyword evidence="2" id="KW-0479">Metal-binding</keyword>
<name>A0ABV2WJZ7_9NOCA</name>
<keyword evidence="3" id="KW-0560">Oxidoreductase</keyword>
<feature type="domain" description="2Fe-2S ferredoxin-type" evidence="6">
    <location>
        <begin position="22"/>
        <end position="98"/>
    </location>
</feature>
<dbReference type="SUPFAM" id="SSF47741">
    <property type="entry name" value="CO dehydrogenase ISP C-domain like"/>
    <property type="match status" value="1"/>
</dbReference>
<gene>
    <name evidence="7" type="ORF">ABZ510_05055</name>
</gene>
<dbReference type="InterPro" id="IPR036884">
    <property type="entry name" value="2Fe-2S-bd_dom_sf"/>
</dbReference>
<keyword evidence="1" id="KW-0001">2Fe-2S</keyword>
<dbReference type="InterPro" id="IPR006058">
    <property type="entry name" value="2Fe2S_fd_BS"/>
</dbReference>
<dbReference type="RefSeq" id="WP_356955189.1">
    <property type="nucleotide sequence ID" value="NZ_JBEYBD010000003.1"/>
</dbReference>
<evidence type="ECO:0000313" key="7">
    <source>
        <dbReference type="EMBL" id="MEU1951210.1"/>
    </source>
</evidence>
<dbReference type="InterPro" id="IPR036010">
    <property type="entry name" value="2Fe-2S_ferredoxin-like_sf"/>
</dbReference>
<dbReference type="Pfam" id="PF00111">
    <property type="entry name" value="Fer2"/>
    <property type="match status" value="1"/>
</dbReference>
<dbReference type="PROSITE" id="PS51085">
    <property type="entry name" value="2FE2S_FER_2"/>
    <property type="match status" value="1"/>
</dbReference>
<dbReference type="SUPFAM" id="SSF54292">
    <property type="entry name" value="2Fe-2S ferredoxin-like"/>
    <property type="match status" value="1"/>
</dbReference>
<evidence type="ECO:0000256" key="4">
    <source>
        <dbReference type="ARBA" id="ARBA00023004"/>
    </source>
</evidence>
<evidence type="ECO:0000256" key="5">
    <source>
        <dbReference type="ARBA" id="ARBA00023014"/>
    </source>
</evidence>
<dbReference type="InterPro" id="IPR001041">
    <property type="entry name" value="2Fe-2S_ferredoxin-type"/>
</dbReference>
<reference evidence="7 8" key="1">
    <citation type="submission" date="2024-06" db="EMBL/GenBank/DDBJ databases">
        <title>The Natural Products Discovery Center: Release of the First 8490 Sequenced Strains for Exploring Actinobacteria Biosynthetic Diversity.</title>
        <authorList>
            <person name="Kalkreuter E."/>
            <person name="Kautsar S.A."/>
            <person name="Yang D."/>
            <person name="Bader C.D."/>
            <person name="Teijaro C.N."/>
            <person name="Fluegel L."/>
            <person name="Davis C.M."/>
            <person name="Simpson J.R."/>
            <person name="Lauterbach L."/>
            <person name="Steele A.D."/>
            <person name="Gui C."/>
            <person name="Meng S."/>
            <person name="Li G."/>
            <person name="Viehrig K."/>
            <person name="Ye F."/>
            <person name="Su P."/>
            <person name="Kiefer A.F."/>
            <person name="Nichols A."/>
            <person name="Cepeda A.J."/>
            <person name="Yan W."/>
            <person name="Fan B."/>
            <person name="Jiang Y."/>
            <person name="Adhikari A."/>
            <person name="Zheng C.-J."/>
            <person name="Schuster L."/>
            <person name="Cowan T.M."/>
            <person name="Smanski M.J."/>
            <person name="Chevrette M.G."/>
            <person name="De Carvalho L.P.S."/>
            <person name="Shen B."/>
        </authorList>
    </citation>
    <scope>NUCLEOTIDE SEQUENCE [LARGE SCALE GENOMIC DNA]</scope>
    <source>
        <strain evidence="7 8">NPDC019708</strain>
    </source>
</reference>
<dbReference type="Gene3D" id="3.10.20.30">
    <property type="match status" value="1"/>
</dbReference>
<proteinExistence type="predicted"/>
<organism evidence="7 8">
    <name type="scientific">Nocardia rhamnosiphila</name>
    <dbReference type="NCBI Taxonomy" id="426716"/>
    <lineage>
        <taxon>Bacteria</taxon>
        <taxon>Bacillati</taxon>
        <taxon>Actinomycetota</taxon>
        <taxon>Actinomycetes</taxon>
        <taxon>Mycobacteriales</taxon>
        <taxon>Nocardiaceae</taxon>
        <taxon>Nocardia</taxon>
    </lineage>
</organism>
<evidence type="ECO:0000256" key="2">
    <source>
        <dbReference type="ARBA" id="ARBA00022723"/>
    </source>
</evidence>
<dbReference type="PANTHER" id="PTHR44379">
    <property type="entry name" value="OXIDOREDUCTASE WITH IRON-SULFUR SUBUNIT"/>
    <property type="match status" value="1"/>
</dbReference>
<dbReference type="InterPro" id="IPR051452">
    <property type="entry name" value="Diverse_Oxidoreductases"/>
</dbReference>
<dbReference type="Pfam" id="PF01799">
    <property type="entry name" value="Fer2_2"/>
    <property type="match status" value="1"/>
</dbReference>
<protein>
    <submittedName>
        <fullName evidence="7">(2Fe-2S)-binding protein</fullName>
    </submittedName>
</protein>
<keyword evidence="8" id="KW-1185">Reference proteome</keyword>
<evidence type="ECO:0000256" key="3">
    <source>
        <dbReference type="ARBA" id="ARBA00023002"/>
    </source>
</evidence>